<evidence type="ECO:0000256" key="7">
    <source>
        <dbReference type="ARBA" id="ARBA00023295"/>
    </source>
</evidence>
<feature type="signal peptide" evidence="10">
    <location>
        <begin position="1"/>
        <end position="21"/>
    </location>
</feature>
<keyword evidence="10" id="KW-0732">Signal</keyword>
<dbReference type="EMBL" id="KV454407">
    <property type="protein sequence ID" value="ODQ67650.1"/>
    <property type="molecule type" value="Genomic_DNA"/>
</dbReference>
<dbReference type="Gene3D" id="3.20.20.80">
    <property type="entry name" value="Glycosidases"/>
    <property type="match status" value="1"/>
</dbReference>
<evidence type="ECO:0000256" key="5">
    <source>
        <dbReference type="ARBA" id="ARBA00023024"/>
    </source>
</evidence>
<reference evidence="12 13" key="1">
    <citation type="journal article" date="2016" name="Proc. Natl. Acad. Sci. U.S.A.">
        <title>Comparative genomics of biotechnologically important yeasts.</title>
        <authorList>
            <person name="Riley R."/>
            <person name="Haridas S."/>
            <person name="Wolfe K.H."/>
            <person name="Lopes M.R."/>
            <person name="Hittinger C.T."/>
            <person name="Goeker M."/>
            <person name="Salamov A.A."/>
            <person name="Wisecaver J.H."/>
            <person name="Long T.M."/>
            <person name="Calvey C.H."/>
            <person name="Aerts A.L."/>
            <person name="Barry K.W."/>
            <person name="Choi C."/>
            <person name="Clum A."/>
            <person name="Coughlan A.Y."/>
            <person name="Deshpande S."/>
            <person name="Douglass A.P."/>
            <person name="Hanson S.J."/>
            <person name="Klenk H.-P."/>
            <person name="LaButti K.M."/>
            <person name="Lapidus A."/>
            <person name="Lindquist E.A."/>
            <person name="Lipzen A.M."/>
            <person name="Meier-Kolthoff J.P."/>
            <person name="Ohm R.A."/>
            <person name="Otillar R.P."/>
            <person name="Pangilinan J.L."/>
            <person name="Peng Y."/>
            <person name="Rokas A."/>
            <person name="Rosa C.A."/>
            <person name="Scheuner C."/>
            <person name="Sibirny A.A."/>
            <person name="Slot J.C."/>
            <person name="Stielow J.B."/>
            <person name="Sun H."/>
            <person name="Kurtzman C.P."/>
            <person name="Blackwell M."/>
            <person name="Grigoriev I.V."/>
            <person name="Jeffries T.W."/>
        </authorList>
    </citation>
    <scope>NUCLEOTIDE SEQUENCE [LARGE SCALE GENOMIC DNA]</scope>
    <source>
        <strain evidence="12 13">DSM 6958</strain>
    </source>
</reference>
<dbReference type="PANTHER" id="PTHR45708">
    <property type="entry name" value="ENDOCHITINASE"/>
    <property type="match status" value="1"/>
</dbReference>
<proteinExistence type="predicted"/>
<evidence type="ECO:0000256" key="10">
    <source>
        <dbReference type="SAM" id="SignalP"/>
    </source>
</evidence>
<dbReference type="InterPro" id="IPR017853">
    <property type="entry name" value="GH"/>
</dbReference>
<evidence type="ECO:0000256" key="2">
    <source>
        <dbReference type="ARBA" id="ARBA00012729"/>
    </source>
</evidence>
<gene>
    <name evidence="12" type="ORF">NADFUDRAFT_40799</name>
</gene>
<keyword evidence="7" id="KW-0326">Glycosidase</keyword>
<dbReference type="PROSITE" id="PS51910">
    <property type="entry name" value="GH18_2"/>
    <property type="match status" value="1"/>
</dbReference>
<dbReference type="AlphaFoldDB" id="A0A1E3PQR5"/>
<dbReference type="SUPFAM" id="SSF51445">
    <property type="entry name" value="(Trans)glycosidases"/>
    <property type="match status" value="1"/>
</dbReference>
<evidence type="ECO:0000259" key="11">
    <source>
        <dbReference type="PROSITE" id="PS51910"/>
    </source>
</evidence>
<feature type="domain" description="GH18" evidence="11">
    <location>
        <begin position="22"/>
        <end position="314"/>
    </location>
</feature>
<evidence type="ECO:0000256" key="3">
    <source>
        <dbReference type="ARBA" id="ARBA00022669"/>
    </source>
</evidence>
<dbReference type="STRING" id="857566.A0A1E3PQR5"/>
<feature type="chain" id="PRO_5009133930" description="chitinase" evidence="10">
    <location>
        <begin position="22"/>
        <end position="832"/>
    </location>
</feature>
<dbReference type="Pfam" id="PF03427">
    <property type="entry name" value="CBM_19"/>
    <property type="match status" value="1"/>
</dbReference>
<dbReference type="InterPro" id="IPR001579">
    <property type="entry name" value="Glyco_hydro_18_chit_AS"/>
</dbReference>
<evidence type="ECO:0000313" key="12">
    <source>
        <dbReference type="EMBL" id="ODQ67650.1"/>
    </source>
</evidence>
<evidence type="ECO:0000256" key="1">
    <source>
        <dbReference type="ARBA" id="ARBA00000822"/>
    </source>
</evidence>
<evidence type="ECO:0000256" key="6">
    <source>
        <dbReference type="ARBA" id="ARBA00023277"/>
    </source>
</evidence>
<evidence type="ECO:0000256" key="9">
    <source>
        <dbReference type="SAM" id="MobiDB-lite"/>
    </source>
</evidence>
<keyword evidence="3" id="KW-0147">Chitin-binding</keyword>
<protein>
    <recommendedName>
        <fullName evidence="2">chitinase</fullName>
        <ecNumber evidence="2">3.2.1.14</ecNumber>
    </recommendedName>
</protein>
<dbReference type="GO" id="GO:0000272">
    <property type="term" value="P:polysaccharide catabolic process"/>
    <property type="evidence" value="ECO:0007669"/>
    <property type="project" value="UniProtKB-KW"/>
</dbReference>
<evidence type="ECO:0000313" key="13">
    <source>
        <dbReference type="Proteomes" id="UP000095009"/>
    </source>
</evidence>
<accession>A0A1E3PQR5</accession>
<organism evidence="12 13">
    <name type="scientific">Nadsonia fulvescens var. elongata DSM 6958</name>
    <dbReference type="NCBI Taxonomy" id="857566"/>
    <lineage>
        <taxon>Eukaryota</taxon>
        <taxon>Fungi</taxon>
        <taxon>Dikarya</taxon>
        <taxon>Ascomycota</taxon>
        <taxon>Saccharomycotina</taxon>
        <taxon>Dipodascomycetes</taxon>
        <taxon>Dipodascales</taxon>
        <taxon>Dipodascales incertae sedis</taxon>
        <taxon>Nadsonia</taxon>
    </lineage>
</organism>
<dbReference type="PROSITE" id="PS01095">
    <property type="entry name" value="GH18_1"/>
    <property type="match status" value="1"/>
</dbReference>
<dbReference type="InterPro" id="IPR005089">
    <property type="entry name" value="CBM19"/>
</dbReference>
<keyword evidence="4 12" id="KW-0378">Hydrolase</keyword>
<dbReference type="GO" id="GO:0005576">
    <property type="term" value="C:extracellular region"/>
    <property type="evidence" value="ECO:0007669"/>
    <property type="project" value="TreeGrafter"/>
</dbReference>
<dbReference type="GO" id="GO:0006032">
    <property type="term" value="P:chitin catabolic process"/>
    <property type="evidence" value="ECO:0007669"/>
    <property type="project" value="UniProtKB-KW"/>
</dbReference>
<dbReference type="InterPro" id="IPR045321">
    <property type="entry name" value="Cts1-like"/>
</dbReference>
<comment type="catalytic activity">
    <reaction evidence="1">
        <text>Random endo-hydrolysis of N-acetyl-beta-D-glucosaminide (1-&gt;4)-beta-linkages in chitin and chitodextrins.</text>
        <dbReference type="EC" id="3.2.1.14"/>
    </reaction>
</comment>
<name>A0A1E3PQR5_9ASCO</name>
<feature type="region of interest" description="Disordered" evidence="9">
    <location>
        <begin position="330"/>
        <end position="358"/>
    </location>
</feature>
<dbReference type="GO" id="GO:0008843">
    <property type="term" value="F:endochitinase activity"/>
    <property type="evidence" value="ECO:0007669"/>
    <property type="project" value="UniProtKB-EC"/>
</dbReference>
<dbReference type="EC" id="3.2.1.14" evidence="2"/>
<keyword evidence="8" id="KW-0624">Polysaccharide degradation</keyword>
<dbReference type="CDD" id="cd02877">
    <property type="entry name" value="GH18_hevamine_XipI_class_III"/>
    <property type="match status" value="1"/>
</dbReference>
<dbReference type="GO" id="GO:0008061">
    <property type="term" value="F:chitin binding"/>
    <property type="evidence" value="ECO:0007669"/>
    <property type="project" value="UniProtKB-KW"/>
</dbReference>
<dbReference type="Proteomes" id="UP000095009">
    <property type="component" value="Unassembled WGS sequence"/>
</dbReference>
<keyword evidence="6" id="KW-0119">Carbohydrate metabolism</keyword>
<keyword evidence="5" id="KW-0146">Chitin degradation</keyword>
<keyword evidence="13" id="KW-1185">Reference proteome</keyword>
<dbReference type="OrthoDB" id="6020543at2759"/>
<dbReference type="InterPro" id="IPR050542">
    <property type="entry name" value="Glycosyl_Hydrlase18_Chitinase"/>
</dbReference>
<dbReference type="InterPro" id="IPR001223">
    <property type="entry name" value="Glyco_hydro18_cat"/>
</dbReference>
<feature type="compositionally biased region" description="Low complexity" evidence="9">
    <location>
        <begin position="330"/>
        <end position="350"/>
    </location>
</feature>
<sequence>MLFKSVLTTLLLVAAVPAVMAANLALYWGQNSAGTATSQNRLAAYCQDTTSDVVILSFLNVFFSQGDKPEVNFSNGCNDGTYFPGTKLLQCPTIAQDIVTCQNAGKKVLLSLGGAAGSYGFASDSQGAGFADQLWGLFGNGVSNTRPFGKAVLDGFDLDIEGGSPQGYAAFSKRMRQLFDQDGSKPFYMSASPQCPIPDAYVNDAIKNSKLDFVFVQFYNNYCGMQTWAEGDTNPNFNFGQWDTLVKSSVNPNAKVYLGVPADTNAAGSGYTPIDNVIQAADYLKNKYSSFGGIAMWDASRAYSNVDSSGLNYAQRAKVGLVGGKISSISTSASSTSKTSSETTIKPTSETTDKTTSKTTIMTTSETTSKTTIMTTSETTSKTTSKTTLETLVKNTSNVSSLESTTAVANSHVHSTSVKSTNVISMSTVSVPSTQSIEISKGPVYYNHTTFASDASIASSHSAEYATSPSVTVIPTTSVVYDRSTSLIDTTITTVVTVGNLVTTMVIPTTLTSVSSTPLETVAVSQTISNNNVEIEHVETDRQTSLVTQVNNNGETVTKTLTVTAVTTGTMSTVYNSTESTHYNSTAAINYASNSTTSITQIDPSCPIQGSTCLNEGELSCNGFSYGQCTFGKWVVRACAPGTVCKKLGSGPEALLFCDYAYLTELDTCTGYRTVQSSSNSTVAAKVNLSKRWITAQRQTVPKKTEERNWSIKDQSFDVSIAVNADTVSGLQAFESTSFNVDNTTLSVKFDLQKIDNTNFTGTVVLATQDNSKPIPATWSVALNTTGLIFTNAARGQLIEDGNVNQFVIKSIPFSELNENMAIVIPVTGVYA</sequence>
<evidence type="ECO:0000256" key="4">
    <source>
        <dbReference type="ARBA" id="ARBA00022801"/>
    </source>
</evidence>
<evidence type="ECO:0000256" key="8">
    <source>
        <dbReference type="ARBA" id="ARBA00023326"/>
    </source>
</evidence>
<dbReference type="PANTHER" id="PTHR45708:SF49">
    <property type="entry name" value="ENDOCHITINASE"/>
    <property type="match status" value="1"/>
</dbReference>